<feature type="domain" description="Peptidase S1" evidence="11">
    <location>
        <begin position="488"/>
        <end position="725"/>
    </location>
</feature>
<dbReference type="Gene3D" id="4.10.400.10">
    <property type="entry name" value="Low-density Lipoprotein Receptor"/>
    <property type="match status" value="1"/>
</dbReference>
<dbReference type="Pfam" id="PF01390">
    <property type="entry name" value="SEA"/>
    <property type="match status" value="1"/>
</dbReference>
<dbReference type="PANTHER" id="PTHR24252:SF7">
    <property type="entry name" value="HYALIN"/>
    <property type="match status" value="1"/>
</dbReference>
<dbReference type="CDD" id="cd07066">
    <property type="entry name" value="CRD_FZ"/>
    <property type="match status" value="1"/>
</dbReference>
<dbReference type="SMART" id="SM00063">
    <property type="entry name" value="FRI"/>
    <property type="match status" value="1"/>
</dbReference>
<dbReference type="PROSITE" id="PS50038">
    <property type="entry name" value="FZ"/>
    <property type="match status" value="1"/>
</dbReference>
<feature type="disulfide bond" evidence="8">
    <location>
        <begin position="347"/>
        <end position="365"/>
    </location>
</feature>
<dbReference type="InterPro" id="IPR000082">
    <property type="entry name" value="SEA_dom"/>
</dbReference>
<dbReference type="SMART" id="SM00192">
    <property type="entry name" value="LDLa"/>
    <property type="match status" value="2"/>
</dbReference>
<dbReference type="PROSITE" id="PS01209">
    <property type="entry name" value="LDLRA_1"/>
    <property type="match status" value="1"/>
</dbReference>
<evidence type="ECO:0000256" key="7">
    <source>
        <dbReference type="PROSITE-ProRule" id="PRU00090"/>
    </source>
</evidence>
<feature type="disulfide bond" evidence="7">
    <location>
        <begin position="203"/>
        <end position="249"/>
    </location>
</feature>
<dbReference type="InterPro" id="IPR023415">
    <property type="entry name" value="LDLR_class-A_CS"/>
</dbReference>
<dbReference type="SUPFAM" id="SSF63501">
    <property type="entry name" value="Frizzled cysteine-rich domain"/>
    <property type="match status" value="1"/>
</dbReference>
<dbReference type="SUPFAM" id="SSF82671">
    <property type="entry name" value="SEA domain"/>
    <property type="match status" value="1"/>
</dbReference>
<evidence type="ECO:0000259" key="9">
    <source>
        <dbReference type="PROSITE" id="PS50024"/>
    </source>
</evidence>
<evidence type="ECO:0000256" key="1">
    <source>
        <dbReference type="ARBA" id="ARBA00004401"/>
    </source>
</evidence>
<protein>
    <submittedName>
        <fullName evidence="13">Atrial natriuretic peptide-converting enzyme-like</fullName>
    </submittedName>
</protein>
<evidence type="ECO:0000259" key="11">
    <source>
        <dbReference type="PROSITE" id="PS50240"/>
    </source>
</evidence>
<dbReference type="Pfam" id="PF00057">
    <property type="entry name" value="Ldl_recept_a"/>
    <property type="match status" value="1"/>
</dbReference>
<dbReference type="CDD" id="cd00190">
    <property type="entry name" value="Tryp_SPc"/>
    <property type="match status" value="1"/>
</dbReference>
<dbReference type="InterPro" id="IPR036790">
    <property type="entry name" value="Frizzled_dom_sf"/>
</dbReference>
<dbReference type="RefSeq" id="XP_022253741.1">
    <property type="nucleotide sequence ID" value="XM_022398033.1"/>
</dbReference>
<gene>
    <name evidence="13" type="primary">LOC106468833</name>
</gene>
<dbReference type="Gene3D" id="3.30.70.960">
    <property type="entry name" value="SEA domain"/>
    <property type="match status" value="1"/>
</dbReference>
<keyword evidence="5" id="KW-0472">Membrane</keyword>
<feature type="disulfide bond" evidence="8">
    <location>
        <begin position="359"/>
        <end position="374"/>
    </location>
</feature>
<dbReference type="Gene3D" id="2.40.10.10">
    <property type="entry name" value="Trypsin-like serine proteases"/>
    <property type="match status" value="1"/>
</dbReference>
<dbReference type="InterPro" id="IPR020067">
    <property type="entry name" value="Frizzled_dom"/>
</dbReference>
<dbReference type="PROSITE" id="PS50068">
    <property type="entry name" value="LDLRA_2"/>
    <property type="match status" value="2"/>
</dbReference>
<evidence type="ECO:0000313" key="12">
    <source>
        <dbReference type="Proteomes" id="UP000694941"/>
    </source>
</evidence>
<proteinExistence type="predicted"/>
<keyword evidence="6 8" id="KW-1015">Disulfide bond</keyword>
<evidence type="ECO:0000256" key="5">
    <source>
        <dbReference type="ARBA" id="ARBA00023136"/>
    </source>
</evidence>
<dbReference type="SMART" id="SM00020">
    <property type="entry name" value="Tryp_SPc"/>
    <property type="match status" value="1"/>
</dbReference>
<dbReference type="InterPro" id="IPR009003">
    <property type="entry name" value="Peptidase_S1_PA"/>
</dbReference>
<reference evidence="13" key="1">
    <citation type="submission" date="2025-08" db="UniProtKB">
        <authorList>
            <consortium name="RefSeq"/>
        </authorList>
    </citation>
    <scope>IDENTIFICATION</scope>
    <source>
        <tissue evidence="13">Muscle</tissue>
    </source>
</reference>
<evidence type="ECO:0000256" key="4">
    <source>
        <dbReference type="ARBA" id="ARBA00022989"/>
    </source>
</evidence>
<dbReference type="Proteomes" id="UP000694941">
    <property type="component" value="Unplaced"/>
</dbReference>
<dbReference type="InterPro" id="IPR002172">
    <property type="entry name" value="LDrepeatLR_classA_rpt"/>
</dbReference>
<keyword evidence="2" id="KW-0812">Transmembrane</keyword>
<feature type="disulfide bond" evidence="7">
    <location>
        <begin position="195"/>
        <end position="256"/>
    </location>
</feature>
<dbReference type="Pfam" id="PF01392">
    <property type="entry name" value="Fz"/>
    <property type="match status" value="1"/>
</dbReference>
<feature type="disulfide bond" evidence="8">
    <location>
        <begin position="340"/>
        <end position="352"/>
    </location>
</feature>
<evidence type="ECO:0000256" key="8">
    <source>
        <dbReference type="PROSITE-ProRule" id="PRU00124"/>
    </source>
</evidence>
<feature type="disulfide bond" evidence="8">
    <location>
        <begin position="322"/>
        <end position="337"/>
    </location>
</feature>
<dbReference type="InterPro" id="IPR001254">
    <property type="entry name" value="Trypsin_dom"/>
</dbReference>
<name>A0ABM1TCY5_LIMPO</name>
<comment type="subcellular location">
    <subcellularLocation>
        <location evidence="1">Cell membrane</location>
        <topology evidence="1">Single-pass type II membrane protein</topology>
    </subcellularLocation>
</comment>
<evidence type="ECO:0000259" key="10">
    <source>
        <dbReference type="PROSITE" id="PS50038"/>
    </source>
</evidence>
<feature type="domain" description="FZ" evidence="10">
    <location>
        <begin position="190"/>
        <end position="311"/>
    </location>
</feature>
<keyword evidence="4" id="KW-1133">Transmembrane helix</keyword>
<dbReference type="CDD" id="cd00112">
    <property type="entry name" value="LDLa"/>
    <property type="match status" value="2"/>
</dbReference>
<accession>A0ABM1TCY5</accession>
<dbReference type="SUPFAM" id="SSF50494">
    <property type="entry name" value="Trypsin-like serine proteases"/>
    <property type="match status" value="1"/>
</dbReference>
<sequence>MFKSKQRTPRDIRLSVLRQKCKENKLTFSFIPERVFKGTFSVIDGDKFTERLKDALSDEFQTKAELYKSKLEMLFNSSVYSNGFVRVDVIALESGRQSDDLVIHFNVYLSTKNFQGDSADLYVILMEEFFSLKYGVFKGIKIDQNSVQVQERTPSATEYHDPWTPRQQYPGYLEGLITGTVPVTSPLPTTPPRRCGPIALEFCKTLSYNVTSYPNLVGHGDTHELKEDLITYRQIVDFECYTLAQEFVCQILQPQCQNDDVILPCRSFCEDFWSSCKKLLPKKVHDKINCSTYPRYNGPGSCSPKPGCANELKARSQVGKLCDGVIDCPDFSDEFSCEYCEQGQFFCGNKQCVQQSKRCDTSPDCFNGADERNCLAVAPSISDLKEAPQSKYHEGYLIFIERGKFGKICTDSWKNTTSPSQRDIILQTLAISTCNMLNYQTADHVEIRRDVEEDGLYVELEEPLSSTVEFSETPCESRHVVYMKCANLECGVNTPFKNSLHPVQLQKVTHGNWPWYAVLIQNGEHACDGTLVDQAWVITSTVCFNKYPRTNWTVRLGSVRLGSSSPYDQERRVAGVIKSPFGAGEVTLIKLNTPVTMTDYTIPVCLPQPNITILPGDDCFTLGWDVKGDQLQQVMTRISFPGSCTTNGSFPFHDIENLCTEMVGNTLTNICMGKELGGRSLFCQKNTKWYLAGIGSQEVTCKEYVMPRVFHRITTHAQWITYTIESLRPT</sequence>
<comment type="caution">
    <text evidence="8">Lacks conserved residue(s) required for the propagation of feature annotation.</text>
</comment>
<dbReference type="PROSITE" id="PS50240">
    <property type="entry name" value="TRYPSIN_DOM"/>
    <property type="match status" value="1"/>
</dbReference>
<dbReference type="Pfam" id="PF00089">
    <property type="entry name" value="Trypsin"/>
    <property type="match status" value="1"/>
</dbReference>
<evidence type="ECO:0000256" key="2">
    <source>
        <dbReference type="ARBA" id="ARBA00022692"/>
    </source>
</evidence>
<dbReference type="InterPro" id="IPR043504">
    <property type="entry name" value="Peptidase_S1_PA_chymotrypsin"/>
</dbReference>
<feature type="domain" description="SEA" evidence="9">
    <location>
        <begin position="32"/>
        <end position="154"/>
    </location>
</feature>
<evidence type="ECO:0000256" key="3">
    <source>
        <dbReference type="ARBA" id="ARBA00022968"/>
    </source>
</evidence>
<dbReference type="PANTHER" id="PTHR24252">
    <property type="entry name" value="ACROSIN-RELATED"/>
    <property type="match status" value="1"/>
</dbReference>
<keyword evidence="3" id="KW-0735">Signal-anchor</keyword>
<evidence type="ECO:0000256" key="6">
    <source>
        <dbReference type="ARBA" id="ARBA00023157"/>
    </source>
</evidence>
<dbReference type="InterPro" id="IPR036055">
    <property type="entry name" value="LDL_receptor-like_sf"/>
</dbReference>
<dbReference type="SUPFAM" id="SSF57424">
    <property type="entry name" value="LDL receptor-like module"/>
    <property type="match status" value="1"/>
</dbReference>
<dbReference type="Gene3D" id="1.10.2000.10">
    <property type="entry name" value="Frizzled cysteine-rich domain"/>
    <property type="match status" value="1"/>
</dbReference>
<evidence type="ECO:0000313" key="13">
    <source>
        <dbReference type="RefSeq" id="XP_022253741.1"/>
    </source>
</evidence>
<keyword evidence="12" id="KW-1185">Reference proteome</keyword>
<organism evidence="12 13">
    <name type="scientific">Limulus polyphemus</name>
    <name type="common">Atlantic horseshoe crab</name>
    <dbReference type="NCBI Taxonomy" id="6850"/>
    <lineage>
        <taxon>Eukaryota</taxon>
        <taxon>Metazoa</taxon>
        <taxon>Ecdysozoa</taxon>
        <taxon>Arthropoda</taxon>
        <taxon>Chelicerata</taxon>
        <taxon>Merostomata</taxon>
        <taxon>Xiphosura</taxon>
        <taxon>Limulidae</taxon>
        <taxon>Limulus</taxon>
    </lineage>
</organism>
<dbReference type="InterPro" id="IPR036364">
    <property type="entry name" value="SEA_dom_sf"/>
</dbReference>
<dbReference type="GeneID" id="106468833"/>
<dbReference type="PROSITE" id="PS50024">
    <property type="entry name" value="SEA"/>
    <property type="match status" value="1"/>
</dbReference>